<dbReference type="EMBL" id="CDMZ01002028">
    <property type="protein sequence ID" value="CEM40398.1"/>
    <property type="molecule type" value="Genomic_DNA"/>
</dbReference>
<dbReference type="AlphaFoldDB" id="A0A0G4H9D8"/>
<dbReference type="SUPFAM" id="SSF51905">
    <property type="entry name" value="FAD/NAD(P)-binding domain"/>
    <property type="match status" value="1"/>
</dbReference>
<evidence type="ECO:0000313" key="3">
    <source>
        <dbReference type="EMBL" id="CEM40398.1"/>
    </source>
</evidence>
<dbReference type="PANTHER" id="PTHR43539:SF78">
    <property type="entry name" value="FLAVIN-CONTAINING MONOOXYGENASE"/>
    <property type="match status" value="1"/>
</dbReference>
<name>A0A0G4H9D8_9ALVE</name>
<dbReference type="GO" id="GO:0004497">
    <property type="term" value="F:monooxygenase activity"/>
    <property type="evidence" value="ECO:0007669"/>
    <property type="project" value="TreeGrafter"/>
</dbReference>
<dbReference type="InterPro" id="IPR050982">
    <property type="entry name" value="Auxin_biosynth/cation_transpt"/>
</dbReference>
<evidence type="ECO:0008006" key="4">
    <source>
        <dbReference type="Google" id="ProtNLM"/>
    </source>
</evidence>
<dbReference type="VEuPathDB" id="CryptoDB:Cvel_5927"/>
<protein>
    <recommendedName>
        <fullName evidence="4">FAD/NAD(P)-binding domain-containing protein</fullName>
    </recommendedName>
</protein>
<evidence type="ECO:0000256" key="1">
    <source>
        <dbReference type="ARBA" id="ARBA00023002"/>
    </source>
</evidence>
<proteinExistence type="predicted"/>
<dbReference type="Gene3D" id="3.50.50.60">
    <property type="entry name" value="FAD/NAD(P)-binding domain"/>
    <property type="match status" value="2"/>
</dbReference>
<sequence length="428" mass="46849">MGQCERSNALKVDVCVIGAGYNGLACAQHLRNSGVSHVLVDREETAGATWQHHWNTLTLFSTRLQSSLADVDFGGDESTYPCRDDVVQYLRDFEKAAGVEVVRPVRVVSVVCQTSGGYVVETACGMMIECVHVVSCTGSFYRPVTPEIPKIGQEGVGSVKVMQLHSSEFGRFPLSDFKDKRVCVVGGGNSGAQILGVLSSIAKTTLWCVRSKPAFYSKEETGKRLFEERSAARLERRTAEFPFVFSRIVRTPDVVRAMESCECFTRALSSPHALDLDARALLWFTDTPHTVWHLPGATEREDKRKETEQSEGSLDPNGVYEEEKDGVSVQRPVFRYEIDAIVWATGYEPCLGHLEGLKGFQLPVPGECESPSHRGLWLLGVRDLCGYGSGSILGAAWNGPEVAKAIEKRLHTDAGRDVTVANAASDVG</sequence>
<evidence type="ECO:0000256" key="2">
    <source>
        <dbReference type="SAM" id="MobiDB-lite"/>
    </source>
</evidence>
<dbReference type="Pfam" id="PF13738">
    <property type="entry name" value="Pyr_redox_3"/>
    <property type="match status" value="1"/>
</dbReference>
<dbReference type="PANTHER" id="PTHR43539">
    <property type="entry name" value="FLAVIN-BINDING MONOOXYGENASE-LIKE PROTEIN (AFU_ORTHOLOGUE AFUA_4G09220)"/>
    <property type="match status" value="1"/>
</dbReference>
<dbReference type="GO" id="GO:0050660">
    <property type="term" value="F:flavin adenine dinucleotide binding"/>
    <property type="evidence" value="ECO:0007669"/>
    <property type="project" value="TreeGrafter"/>
</dbReference>
<keyword evidence="1" id="KW-0560">Oxidoreductase</keyword>
<dbReference type="PRINTS" id="PR00411">
    <property type="entry name" value="PNDRDTASEI"/>
</dbReference>
<reference evidence="3" key="1">
    <citation type="submission" date="2014-11" db="EMBL/GenBank/DDBJ databases">
        <authorList>
            <person name="Otto D Thomas"/>
            <person name="Naeem Raeece"/>
        </authorList>
    </citation>
    <scope>NUCLEOTIDE SEQUENCE</scope>
</reference>
<feature type="compositionally biased region" description="Basic and acidic residues" evidence="2">
    <location>
        <begin position="298"/>
        <end position="308"/>
    </location>
</feature>
<gene>
    <name evidence="3" type="ORF">Cvel_5927</name>
</gene>
<feature type="region of interest" description="Disordered" evidence="2">
    <location>
        <begin position="296"/>
        <end position="322"/>
    </location>
</feature>
<dbReference type="InterPro" id="IPR036188">
    <property type="entry name" value="FAD/NAD-bd_sf"/>
</dbReference>
<organism evidence="3">
    <name type="scientific">Chromera velia CCMP2878</name>
    <dbReference type="NCBI Taxonomy" id="1169474"/>
    <lineage>
        <taxon>Eukaryota</taxon>
        <taxon>Sar</taxon>
        <taxon>Alveolata</taxon>
        <taxon>Colpodellida</taxon>
        <taxon>Chromeraceae</taxon>
        <taxon>Chromera</taxon>
    </lineage>
</organism>
<accession>A0A0G4H9D8</accession>